<name>A0A5J4QS52_9ZZZZ</name>
<gene>
    <name evidence="1" type="ORF">EZS27_026290</name>
</gene>
<dbReference type="AlphaFoldDB" id="A0A5J4QS52"/>
<proteinExistence type="predicted"/>
<organism evidence="1">
    <name type="scientific">termite gut metagenome</name>
    <dbReference type="NCBI Taxonomy" id="433724"/>
    <lineage>
        <taxon>unclassified sequences</taxon>
        <taxon>metagenomes</taxon>
        <taxon>organismal metagenomes</taxon>
    </lineage>
</organism>
<sequence length="89" mass="10441">MKHSIHTSTSAGTTSVSTSQLFPSEFTEFTNQLHDIYKWFEDYQKRNPQIDDVIHPHVVDIQNSITDVTYNIAELVDVEFRENTYYKDL</sequence>
<reference evidence="1" key="1">
    <citation type="submission" date="2019-03" db="EMBL/GenBank/DDBJ databases">
        <title>Single cell metagenomics reveals metabolic interactions within the superorganism composed of flagellate Streblomastix strix and complex community of Bacteroidetes bacteria on its surface.</title>
        <authorList>
            <person name="Treitli S.C."/>
            <person name="Kolisko M."/>
            <person name="Husnik F."/>
            <person name="Keeling P."/>
            <person name="Hampl V."/>
        </authorList>
    </citation>
    <scope>NUCLEOTIDE SEQUENCE</scope>
    <source>
        <strain evidence="1">STM</strain>
    </source>
</reference>
<evidence type="ECO:0000313" key="1">
    <source>
        <dbReference type="EMBL" id="KAA6324382.1"/>
    </source>
</evidence>
<comment type="caution">
    <text evidence="1">The sequence shown here is derived from an EMBL/GenBank/DDBJ whole genome shotgun (WGS) entry which is preliminary data.</text>
</comment>
<accession>A0A5J4QS52</accession>
<dbReference type="EMBL" id="SNRY01002585">
    <property type="protein sequence ID" value="KAA6324382.1"/>
    <property type="molecule type" value="Genomic_DNA"/>
</dbReference>
<protein>
    <submittedName>
        <fullName evidence="1">Uncharacterized protein</fullName>
    </submittedName>
</protein>